<dbReference type="PROSITE" id="PS00022">
    <property type="entry name" value="EGF_1"/>
    <property type="match status" value="3"/>
</dbReference>
<accession>A0ABD2QI13</accession>
<dbReference type="InterPro" id="IPR001774">
    <property type="entry name" value="DSL"/>
</dbReference>
<keyword evidence="5" id="KW-0677">Repeat</keyword>
<evidence type="ECO:0000256" key="3">
    <source>
        <dbReference type="ARBA" id="ARBA00022536"/>
    </source>
</evidence>
<keyword evidence="16" id="KW-1185">Reference proteome</keyword>
<evidence type="ECO:0000256" key="6">
    <source>
        <dbReference type="ARBA" id="ARBA00022989"/>
    </source>
</evidence>
<feature type="disulfide bond" evidence="11">
    <location>
        <begin position="168"/>
        <end position="177"/>
    </location>
</feature>
<dbReference type="EMBL" id="JBJKFK010000162">
    <property type="protein sequence ID" value="KAL3319188.1"/>
    <property type="molecule type" value="Genomic_DNA"/>
</dbReference>
<keyword evidence="3 10" id="KW-0245">EGF-like domain</keyword>
<evidence type="ECO:0000256" key="5">
    <source>
        <dbReference type="ARBA" id="ARBA00022737"/>
    </source>
</evidence>
<feature type="non-terminal residue" evidence="15">
    <location>
        <position position="287"/>
    </location>
</feature>
<dbReference type="PROSITE" id="PS51051">
    <property type="entry name" value="DSL"/>
    <property type="match status" value="1"/>
</dbReference>
<sequence>MRIVLLQLNIYAISLLLCSAEPEALGTITFKITDFTMLQCVNSERCTGNISVRFQTARSGMLVEQTFDLADWQSERSANFHKPWPGLVMVTLSLNSSDSELVSRESLLFPRGSFQNIKDNWTYISLYGRQSLFTMTAKVECLDYHYGQDCAQICKPETCLVESNFIKCKPGWRGANCQAPICSPNCSSSNGYCDQPGECKCKRGWTGNGCNECVPYDGCLNGGCKANAPFTCDCDPGWTGALCNIESHYCRSNNSCVNGGVCLDSHDPLEPFRCICPNNQTGSKCEL</sequence>
<dbReference type="SMART" id="SM00051">
    <property type="entry name" value="DSL"/>
    <property type="match status" value="1"/>
</dbReference>
<dbReference type="Proteomes" id="UP001626550">
    <property type="component" value="Unassembled WGS sequence"/>
</dbReference>
<dbReference type="AlphaFoldDB" id="A0ABD2QI13"/>
<dbReference type="InterPro" id="IPR051830">
    <property type="entry name" value="NOTCH_homolog"/>
</dbReference>
<keyword evidence="4" id="KW-0812">Transmembrane</keyword>
<dbReference type="PROSITE" id="PS01186">
    <property type="entry name" value="EGF_2"/>
    <property type="match status" value="1"/>
</dbReference>
<reference evidence="15 16" key="1">
    <citation type="submission" date="2024-11" db="EMBL/GenBank/DDBJ databases">
        <title>Adaptive evolution of stress response genes in parasites aligns with host niche diversity.</title>
        <authorList>
            <person name="Hahn C."/>
            <person name="Resl P."/>
        </authorList>
    </citation>
    <scope>NUCLEOTIDE SEQUENCE [LARGE SCALE GENOMIC DNA]</scope>
    <source>
        <strain evidence="15">EGGRZ-B1_66</strain>
        <tissue evidence="15">Body</tissue>
    </source>
</reference>
<feature type="signal peptide" evidence="12">
    <location>
        <begin position="1"/>
        <end position="20"/>
    </location>
</feature>
<feature type="disulfide bond" evidence="10">
    <location>
        <begin position="234"/>
        <end position="243"/>
    </location>
</feature>
<keyword evidence="6" id="KW-1133">Transmembrane helix</keyword>
<organism evidence="15 16">
    <name type="scientific">Cichlidogyrus casuarinus</name>
    <dbReference type="NCBI Taxonomy" id="1844966"/>
    <lineage>
        <taxon>Eukaryota</taxon>
        <taxon>Metazoa</taxon>
        <taxon>Spiralia</taxon>
        <taxon>Lophotrochozoa</taxon>
        <taxon>Platyhelminthes</taxon>
        <taxon>Monogenea</taxon>
        <taxon>Monopisthocotylea</taxon>
        <taxon>Dactylogyridea</taxon>
        <taxon>Ancyrocephalidae</taxon>
        <taxon>Cichlidogyrus</taxon>
    </lineage>
</organism>
<dbReference type="GO" id="GO:0016020">
    <property type="term" value="C:membrane"/>
    <property type="evidence" value="ECO:0007669"/>
    <property type="project" value="UniProtKB-SubCell"/>
</dbReference>
<evidence type="ECO:0000256" key="12">
    <source>
        <dbReference type="SAM" id="SignalP"/>
    </source>
</evidence>
<evidence type="ECO:0000256" key="9">
    <source>
        <dbReference type="ARBA" id="ARBA00023180"/>
    </source>
</evidence>
<evidence type="ECO:0000259" key="14">
    <source>
        <dbReference type="PROSITE" id="PS51051"/>
    </source>
</evidence>
<dbReference type="SUPFAM" id="SSF57196">
    <property type="entry name" value="EGF/Laminin"/>
    <property type="match status" value="1"/>
</dbReference>
<keyword evidence="9" id="KW-0325">Glycoprotein</keyword>
<evidence type="ECO:0000313" key="15">
    <source>
        <dbReference type="EMBL" id="KAL3319188.1"/>
    </source>
</evidence>
<evidence type="ECO:0000259" key="13">
    <source>
        <dbReference type="PROSITE" id="PS50026"/>
    </source>
</evidence>
<feature type="domain" description="EGF-like" evidence="13">
    <location>
        <begin position="215"/>
        <end position="244"/>
    </location>
</feature>
<dbReference type="PANTHER" id="PTHR24033:SF151">
    <property type="entry name" value="NOTCH 2"/>
    <property type="match status" value="1"/>
</dbReference>
<dbReference type="Gene3D" id="2.10.25.10">
    <property type="entry name" value="Laminin"/>
    <property type="match status" value="2"/>
</dbReference>
<keyword evidence="2" id="KW-0217">Developmental protein</keyword>
<gene>
    <name evidence="15" type="primary">DLL3</name>
    <name evidence="15" type="ORF">Ciccas_002155</name>
</gene>
<evidence type="ECO:0000256" key="1">
    <source>
        <dbReference type="ARBA" id="ARBA00004479"/>
    </source>
</evidence>
<comment type="caution">
    <text evidence="10">Lacks conserved residue(s) required for the propagation of feature annotation.</text>
</comment>
<evidence type="ECO:0000256" key="4">
    <source>
        <dbReference type="ARBA" id="ARBA00022692"/>
    </source>
</evidence>
<feature type="chain" id="PRO_5044883991" evidence="12">
    <location>
        <begin position="21"/>
        <end position="287"/>
    </location>
</feature>
<evidence type="ECO:0000256" key="11">
    <source>
        <dbReference type="PROSITE-ProRule" id="PRU00377"/>
    </source>
</evidence>
<dbReference type="Pfam" id="PF00008">
    <property type="entry name" value="EGF"/>
    <property type="match status" value="1"/>
</dbReference>
<evidence type="ECO:0000313" key="16">
    <source>
        <dbReference type="Proteomes" id="UP001626550"/>
    </source>
</evidence>
<evidence type="ECO:0000256" key="10">
    <source>
        <dbReference type="PROSITE-ProRule" id="PRU00076"/>
    </source>
</evidence>
<keyword evidence="7" id="KW-0472">Membrane</keyword>
<dbReference type="PANTHER" id="PTHR24033">
    <property type="entry name" value="EGF-LIKE DOMAIN-CONTAINING PROTEIN"/>
    <property type="match status" value="1"/>
</dbReference>
<feature type="domain" description="DSL" evidence="14">
    <location>
        <begin position="166"/>
        <end position="210"/>
    </location>
</feature>
<feature type="disulfide bond" evidence="10">
    <location>
        <begin position="276"/>
        <end position="285"/>
    </location>
</feature>
<dbReference type="PROSITE" id="PS50026">
    <property type="entry name" value="EGF_3"/>
    <property type="match status" value="2"/>
</dbReference>
<dbReference type="FunFam" id="2.10.25.10:FF:000018">
    <property type="entry name" value="Delta-like 1"/>
    <property type="match status" value="1"/>
</dbReference>
<dbReference type="SMART" id="SM00181">
    <property type="entry name" value="EGF"/>
    <property type="match status" value="4"/>
</dbReference>
<comment type="caution">
    <text evidence="15">The sequence shown here is derived from an EMBL/GenBank/DDBJ whole genome shotgun (WGS) entry which is preliminary data.</text>
</comment>
<feature type="domain" description="EGF-like" evidence="13">
    <location>
        <begin position="246"/>
        <end position="286"/>
    </location>
</feature>
<feature type="disulfide bond" evidence="11">
    <location>
        <begin position="201"/>
        <end position="210"/>
    </location>
</feature>
<proteinExistence type="predicted"/>
<keyword evidence="8 10" id="KW-1015">Disulfide bond</keyword>
<protein>
    <submittedName>
        <fullName evidence="15">Dll3p</fullName>
    </submittedName>
</protein>
<evidence type="ECO:0000256" key="2">
    <source>
        <dbReference type="ARBA" id="ARBA00022473"/>
    </source>
</evidence>
<name>A0ABD2QI13_9PLAT</name>
<comment type="subcellular location">
    <subcellularLocation>
        <location evidence="1">Membrane</location>
        <topology evidence="1">Single-pass type I membrane protein</topology>
    </subcellularLocation>
</comment>
<dbReference type="InterPro" id="IPR000742">
    <property type="entry name" value="EGF"/>
</dbReference>
<evidence type="ECO:0000256" key="7">
    <source>
        <dbReference type="ARBA" id="ARBA00023136"/>
    </source>
</evidence>
<keyword evidence="12" id="KW-0732">Signal</keyword>
<evidence type="ECO:0000256" key="8">
    <source>
        <dbReference type="ARBA" id="ARBA00023157"/>
    </source>
</evidence>